<keyword evidence="2" id="KW-0677">Repeat</keyword>
<comment type="caution">
    <text evidence="3">The sequence shown here is derived from an EMBL/GenBank/DDBJ whole genome shotgun (WGS) entry which is preliminary data.</text>
</comment>
<dbReference type="InterPro" id="IPR032675">
    <property type="entry name" value="LRR_dom_sf"/>
</dbReference>
<sequence length="292" mass="32964">MHMKSLTVLDLSNTSIESLPSSISNLESFTALLLRNCMQLRLVPSLENLTALRRLGLEGSAIKEVPKGLEKLINLRYLSFEFCCDLLTIPDGILSKLSQLEYFKSSELVTLRGKEIGSLEKLETFSGTFEDISEFNSCIRLWEEWEPEEYGILVGSWNDVDALEETCRYITLEKAVCSEDTLVLPRKTEYLKLFECHGITSLSYIATVKQPTDLRICYVRSCHSLRHVICSCCGNVPLFQSLEKLILEDLPMLTHVVERERSPSSAAASSMLPINTFSSLRILEIRGCHGLK</sequence>
<proteinExistence type="predicted"/>
<dbReference type="EMBL" id="BTGU01021525">
    <property type="protein sequence ID" value="GMN75700.1"/>
    <property type="molecule type" value="Genomic_DNA"/>
</dbReference>
<dbReference type="PANTHER" id="PTHR47186">
    <property type="entry name" value="LEUCINE-RICH REPEAT-CONTAINING PROTEIN 57"/>
    <property type="match status" value="1"/>
</dbReference>
<protein>
    <submittedName>
        <fullName evidence="3">Uncharacterized protein</fullName>
    </submittedName>
</protein>
<dbReference type="PANTHER" id="PTHR47186:SF20">
    <property type="entry name" value="DISEASE RESISTANCE PROTEIN RPS5-LIKE"/>
    <property type="match status" value="1"/>
</dbReference>
<evidence type="ECO:0000256" key="2">
    <source>
        <dbReference type="ARBA" id="ARBA00022737"/>
    </source>
</evidence>
<gene>
    <name evidence="3" type="ORF">TIFTF001_056644</name>
</gene>
<dbReference type="AlphaFoldDB" id="A0AA88EKG0"/>
<reference evidence="3" key="1">
    <citation type="submission" date="2023-07" db="EMBL/GenBank/DDBJ databases">
        <title>draft genome sequence of fig (Ficus carica).</title>
        <authorList>
            <person name="Takahashi T."/>
            <person name="Nishimura K."/>
        </authorList>
    </citation>
    <scope>NUCLEOTIDE SEQUENCE</scope>
</reference>
<evidence type="ECO:0000256" key="1">
    <source>
        <dbReference type="ARBA" id="ARBA00022614"/>
    </source>
</evidence>
<dbReference type="SMART" id="SM00369">
    <property type="entry name" value="LRR_TYP"/>
    <property type="match status" value="2"/>
</dbReference>
<accession>A0AA88EKG0</accession>
<feature type="non-terminal residue" evidence="3">
    <location>
        <position position="292"/>
    </location>
</feature>
<dbReference type="Gene3D" id="3.80.10.10">
    <property type="entry name" value="Ribonuclease Inhibitor"/>
    <property type="match status" value="2"/>
</dbReference>
<dbReference type="InterPro" id="IPR003591">
    <property type="entry name" value="Leu-rich_rpt_typical-subtyp"/>
</dbReference>
<dbReference type="PROSITE" id="PS51450">
    <property type="entry name" value="LRR"/>
    <property type="match status" value="1"/>
</dbReference>
<dbReference type="Proteomes" id="UP001187192">
    <property type="component" value="Unassembled WGS sequence"/>
</dbReference>
<evidence type="ECO:0000313" key="4">
    <source>
        <dbReference type="Proteomes" id="UP001187192"/>
    </source>
</evidence>
<dbReference type="InterPro" id="IPR001611">
    <property type="entry name" value="Leu-rich_rpt"/>
</dbReference>
<evidence type="ECO:0000313" key="3">
    <source>
        <dbReference type="EMBL" id="GMN75700.1"/>
    </source>
</evidence>
<keyword evidence="1" id="KW-0433">Leucine-rich repeat</keyword>
<name>A0AA88EKG0_FICCA</name>
<organism evidence="3 4">
    <name type="scientific">Ficus carica</name>
    <name type="common">Common fig</name>
    <dbReference type="NCBI Taxonomy" id="3494"/>
    <lineage>
        <taxon>Eukaryota</taxon>
        <taxon>Viridiplantae</taxon>
        <taxon>Streptophyta</taxon>
        <taxon>Embryophyta</taxon>
        <taxon>Tracheophyta</taxon>
        <taxon>Spermatophyta</taxon>
        <taxon>Magnoliopsida</taxon>
        <taxon>eudicotyledons</taxon>
        <taxon>Gunneridae</taxon>
        <taxon>Pentapetalae</taxon>
        <taxon>rosids</taxon>
        <taxon>fabids</taxon>
        <taxon>Rosales</taxon>
        <taxon>Moraceae</taxon>
        <taxon>Ficeae</taxon>
        <taxon>Ficus</taxon>
    </lineage>
</organism>
<keyword evidence="4" id="KW-1185">Reference proteome</keyword>
<dbReference type="SUPFAM" id="SSF52058">
    <property type="entry name" value="L domain-like"/>
    <property type="match status" value="1"/>
</dbReference>